<dbReference type="GO" id="GO:0016788">
    <property type="term" value="F:hydrolase activity, acting on ester bonds"/>
    <property type="evidence" value="ECO:0007669"/>
    <property type="project" value="TreeGrafter"/>
</dbReference>
<dbReference type="SUPFAM" id="SSF56300">
    <property type="entry name" value="Metallo-dependent phosphatases"/>
    <property type="match status" value="1"/>
</dbReference>
<dbReference type="STRING" id="717606.PaecuDRAFT_4654"/>
<organism evidence="2 3">
    <name type="scientific">Paenibacillus curdlanolyticus YK9</name>
    <dbReference type="NCBI Taxonomy" id="717606"/>
    <lineage>
        <taxon>Bacteria</taxon>
        <taxon>Bacillati</taxon>
        <taxon>Bacillota</taxon>
        <taxon>Bacilli</taxon>
        <taxon>Bacillales</taxon>
        <taxon>Paenibacillaceae</taxon>
        <taxon>Paenibacillus</taxon>
    </lineage>
</organism>
<reference evidence="2 3" key="1">
    <citation type="submission" date="2010-07" db="EMBL/GenBank/DDBJ databases">
        <title>The draft genome of Paenibacillus curdlanolyticus YK9.</title>
        <authorList>
            <consortium name="US DOE Joint Genome Institute (JGI-PGF)"/>
            <person name="Lucas S."/>
            <person name="Copeland A."/>
            <person name="Lapidus A."/>
            <person name="Cheng J.-F."/>
            <person name="Bruce D."/>
            <person name="Goodwin L."/>
            <person name="Pitluck S."/>
            <person name="Land M.L."/>
            <person name="Hauser L."/>
            <person name="Chang Y.-J."/>
            <person name="Jeffries C."/>
            <person name="Anderson I.J."/>
            <person name="Johnson E."/>
            <person name="Loganathan U."/>
            <person name="Mulhopadhyay B."/>
            <person name="Kyrpides N."/>
            <person name="Woyke T.J."/>
        </authorList>
    </citation>
    <scope>NUCLEOTIDE SEQUENCE [LARGE SCALE GENOMIC DNA]</scope>
    <source>
        <strain evidence="2 3">YK9</strain>
    </source>
</reference>
<dbReference type="RefSeq" id="WP_006040634.1">
    <property type="nucleotide sequence ID" value="NZ_AEDD01000015.1"/>
</dbReference>
<dbReference type="PIRSF" id="PIRSF030250">
    <property type="entry name" value="Ptase_At2g46880"/>
    <property type="match status" value="1"/>
</dbReference>
<evidence type="ECO:0000259" key="1">
    <source>
        <dbReference type="Pfam" id="PF00149"/>
    </source>
</evidence>
<dbReference type="PANTHER" id="PTHR32440">
    <property type="entry name" value="PHOSPHATASE DCR2-RELATED-RELATED"/>
    <property type="match status" value="1"/>
</dbReference>
<sequence>MQPLQFRPDGSFRIVQFTDLHWQNHSTDDPQTRDLMNQIIEQEQPDLVVFTGDMIHSEYVQDHRDAFRNAFAAASDRHVPWAFVFGNHDAEEGMKEQITAFAQELPGCVVPASHAACGIGNYMLPIIGKDGAAGAVLYLLDSGSYAPPAIGDAAWISRDQIDWYVEQSKHQAAVRGGKPLPAFAFFHIPLPEFQQMWDFHVCHGYNYEGVGSPQLNSGMFTAMVERGDVRGVFVGHDHVNDYWGTLHGIRLCYGRATGFSGYGRDDMPRGARLIELYEDDRPFATWLRLANGERIDAQPAHRPVFEDLSTQIMKRLLP</sequence>
<gene>
    <name evidence="2" type="ORF">PaecuDRAFT_4654</name>
</gene>
<dbReference type="AlphaFoldDB" id="E0IG63"/>
<dbReference type="InterPro" id="IPR011230">
    <property type="entry name" value="PAP14/16/28/29"/>
</dbReference>
<accession>E0IG63</accession>
<dbReference type="Pfam" id="PF00149">
    <property type="entry name" value="Metallophos"/>
    <property type="match status" value="1"/>
</dbReference>
<dbReference type="InterPro" id="IPR004843">
    <property type="entry name" value="Calcineurin-like_PHP"/>
</dbReference>
<dbReference type="OrthoDB" id="9816081at2"/>
<dbReference type="Proteomes" id="UP000005387">
    <property type="component" value="Unassembled WGS sequence"/>
</dbReference>
<evidence type="ECO:0000313" key="3">
    <source>
        <dbReference type="Proteomes" id="UP000005387"/>
    </source>
</evidence>
<dbReference type="CDD" id="cd07383">
    <property type="entry name" value="MPP_Dcr2"/>
    <property type="match status" value="1"/>
</dbReference>
<dbReference type="GO" id="GO:0005737">
    <property type="term" value="C:cytoplasm"/>
    <property type="evidence" value="ECO:0007669"/>
    <property type="project" value="TreeGrafter"/>
</dbReference>
<evidence type="ECO:0000313" key="2">
    <source>
        <dbReference type="EMBL" id="EFM08643.1"/>
    </source>
</evidence>
<feature type="domain" description="Calcineurin-like phosphoesterase" evidence="1">
    <location>
        <begin position="12"/>
        <end position="239"/>
    </location>
</feature>
<name>E0IG63_9BACL</name>
<proteinExistence type="predicted"/>
<dbReference type="InterPro" id="IPR029052">
    <property type="entry name" value="Metallo-depent_PP-like"/>
</dbReference>
<keyword evidence="3" id="KW-1185">Reference proteome</keyword>
<dbReference type="eggNOG" id="COG1409">
    <property type="taxonomic scope" value="Bacteria"/>
</dbReference>
<protein>
    <submittedName>
        <fullName evidence="2">Metallophosphoesterase</fullName>
    </submittedName>
</protein>
<dbReference type="EMBL" id="AEDD01000015">
    <property type="protein sequence ID" value="EFM08643.1"/>
    <property type="molecule type" value="Genomic_DNA"/>
</dbReference>
<dbReference type="Gene3D" id="3.60.21.10">
    <property type="match status" value="1"/>
</dbReference>